<evidence type="ECO:0000313" key="2">
    <source>
        <dbReference type="EMBL" id="NNF06705.1"/>
    </source>
</evidence>
<dbReference type="GO" id="GO:0016740">
    <property type="term" value="F:transferase activity"/>
    <property type="evidence" value="ECO:0007669"/>
    <property type="project" value="UniProtKB-KW"/>
</dbReference>
<sequence>MKPLRVGFVIDALNPGGGTENQLLLLLRKWSRSDIEPRLCTLHDTKLEGLDDVSHLCLRVGRLATPKGFLGLWRMSKWMRQEKLDLMVTFFRDSNLMGTLAAKFAGVPVVSSRRNLGKGYWHTPNEIRRLRFLNGMTQGFIANSDAVRRYTIETEGVPEHAITVIPNAIDLDRFRPRTNQERPELLPSGFLIGCVANFRPIKGLDLLIPAFAQVADHALKPQLVLFGAGDTEPELRRLVRDHGIESQVHFLGRRHDVPDLLPHLDMAVLPSRGESLSNAVVEYLAVGLPVVATDVGGTRELLLEGGLGSLVPPESSEALGKALLALLNDPDRRAQLGRDAVASVKKRFAVDAVLPMWIETLRRFHAGEPPPA</sequence>
<organism evidence="2 3">
    <name type="scientific">Eiseniibacteriota bacterium</name>
    <dbReference type="NCBI Taxonomy" id="2212470"/>
    <lineage>
        <taxon>Bacteria</taxon>
        <taxon>Candidatus Eiseniibacteriota</taxon>
    </lineage>
</organism>
<keyword evidence="2" id="KW-0808">Transferase</keyword>
<evidence type="ECO:0000313" key="3">
    <source>
        <dbReference type="Proteomes" id="UP000547674"/>
    </source>
</evidence>
<reference evidence="2 3" key="1">
    <citation type="submission" date="2020-03" db="EMBL/GenBank/DDBJ databases">
        <title>Metabolic flexibility allows generalist bacteria to become dominant in a frequently disturbed ecosystem.</title>
        <authorList>
            <person name="Chen Y.-J."/>
            <person name="Leung P.M."/>
            <person name="Bay S.K."/>
            <person name="Hugenholtz P."/>
            <person name="Kessler A.J."/>
            <person name="Shelley G."/>
            <person name="Waite D.W."/>
            <person name="Cook P.L."/>
            <person name="Greening C."/>
        </authorList>
    </citation>
    <scope>NUCLEOTIDE SEQUENCE [LARGE SCALE GENOMIC DNA]</scope>
    <source>
        <strain evidence="2">SS_bin_28</strain>
    </source>
</reference>
<dbReference type="SUPFAM" id="SSF53756">
    <property type="entry name" value="UDP-Glycosyltransferase/glycogen phosphorylase"/>
    <property type="match status" value="1"/>
</dbReference>
<dbReference type="Pfam" id="PF13692">
    <property type="entry name" value="Glyco_trans_1_4"/>
    <property type="match status" value="1"/>
</dbReference>
<comment type="caution">
    <text evidence="2">The sequence shown here is derived from an EMBL/GenBank/DDBJ whole genome shotgun (WGS) entry which is preliminary data.</text>
</comment>
<gene>
    <name evidence="2" type="ORF">HKN21_08090</name>
</gene>
<dbReference type="InterPro" id="IPR028098">
    <property type="entry name" value="Glyco_trans_4-like_N"/>
</dbReference>
<dbReference type="PANTHER" id="PTHR12526">
    <property type="entry name" value="GLYCOSYLTRANSFERASE"/>
    <property type="match status" value="1"/>
</dbReference>
<accession>A0A7Y2EB46</accession>
<dbReference type="EMBL" id="JABDJR010000318">
    <property type="protein sequence ID" value="NNF06705.1"/>
    <property type="molecule type" value="Genomic_DNA"/>
</dbReference>
<name>A0A7Y2EB46_UNCEI</name>
<feature type="domain" description="Glycosyltransferase subfamily 4-like N-terminal" evidence="1">
    <location>
        <begin position="17"/>
        <end position="173"/>
    </location>
</feature>
<dbReference type="Gene3D" id="3.40.50.2000">
    <property type="entry name" value="Glycogen Phosphorylase B"/>
    <property type="match status" value="2"/>
</dbReference>
<protein>
    <submittedName>
        <fullName evidence="2">Glycosyltransferase</fullName>
    </submittedName>
</protein>
<dbReference type="AlphaFoldDB" id="A0A7Y2EB46"/>
<evidence type="ECO:0000259" key="1">
    <source>
        <dbReference type="Pfam" id="PF13439"/>
    </source>
</evidence>
<proteinExistence type="predicted"/>
<dbReference type="Proteomes" id="UP000547674">
    <property type="component" value="Unassembled WGS sequence"/>
</dbReference>
<dbReference type="Pfam" id="PF13439">
    <property type="entry name" value="Glyco_transf_4"/>
    <property type="match status" value="1"/>
</dbReference>